<evidence type="ECO:0000256" key="3">
    <source>
        <dbReference type="ARBA" id="ARBA00011900"/>
    </source>
</evidence>
<name>A0A9X2F7A2_9SPHI</name>
<dbReference type="InterPro" id="IPR038333">
    <property type="entry name" value="T1MK-like_N_sf"/>
</dbReference>
<evidence type="ECO:0000256" key="4">
    <source>
        <dbReference type="ARBA" id="ARBA00022603"/>
    </source>
</evidence>
<dbReference type="InterPro" id="IPR004546">
    <property type="entry name" value="Restrct_endonuc_T1M"/>
</dbReference>
<keyword evidence="6" id="KW-0949">S-adenosyl-L-methionine</keyword>
<evidence type="ECO:0000256" key="8">
    <source>
        <dbReference type="ARBA" id="ARBA00023125"/>
    </source>
</evidence>
<dbReference type="Pfam" id="PF12161">
    <property type="entry name" value="HsdM_N"/>
    <property type="match status" value="1"/>
</dbReference>
<comment type="catalytic activity">
    <reaction evidence="9">
        <text>a 2'-deoxyadenosine in DNA + S-adenosyl-L-methionine = an N(6)-methyl-2'-deoxyadenosine in DNA + S-adenosyl-L-homocysteine + H(+)</text>
        <dbReference type="Rhea" id="RHEA:15197"/>
        <dbReference type="Rhea" id="RHEA-COMP:12418"/>
        <dbReference type="Rhea" id="RHEA-COMP:12419"/>
        <dbReference type="ChEBI" id="CHEBI:15378"/>
        <dbReference type="ChEBI" id="CHEBI:57856"/>
        <dbReference type="ChEBI" id="CHEBI:59789"/>
        <dbReference type="ChEBI" id="CHEBI:90615"/>
        <dbReference type="ChEBI" id="CHEBI:90616"/>
        <dbReference type="EC" id="2.1.1.72"/>
    </reaction>
</comment>
<dbReference type="NCBIfam" id="TIGR00497">
    <property type="entry name" value="hsdM"/>
    <property type="match status" value="1"/>
</dbReference>
<comment type="similarity">
    <text evidence="2">Belongs to the type-I restriction system S methylase family.</text>
</comment>
<dbReference type="InterPro" id="IPR051537">
    <property type="entry name" value="DNA_Adenine_Mtase"/>
</dbReference>
<dbReference type="InterPro" id="IPR022749">
    <property type="entry name" value="D12N6_MeTrfase_N"/>
</dbReference>
<evidence type="ECO:0000256" key="5">
    <source>
        <dbReference type="ARBA" id="ARBA00022679"/>
    </source>
</evidence>
<keyword evidence="4 13" id="KW-0489">Methyltransferase</keyword>
<dbReference type="Gene3D" id="1.20.1260.30">
    <property type="match status" value="1"/>
</dbReference>
<evidence type="ECO:0000256" key="7">
    <source>
        <dbReference type="ARBA" id="ARBA00022747"/>
    </source>
</evidence>
<dbReference type="GO" id="GO:0003677">
    <property type="term" value="F:DNA binding"/>
    <property type="evidence" value="ECO:0007669"/>
    <property type="project" value="UniProtKB-KW"/>
</dbReference>
<dbReference type="AlphaFoldDB" id="A0A9X2F7A2"/>
<dbReference type="Gene3D" id="3.90.220.20">
    <property type="entry name" value="DNA methylase specificity domains"/>
    <property type="match status" value="1"/>
</dbReference>
<dbReference type="PANTHER" id="PTHR42933">
    <property type="entry name" value="SLR6095 PROTEIN"/>
    <property type="match status" value="1"/>
</dbReference>
<evidence type="ECO:0000256" key="2">
    <source>
        <dbReference type="ARBA" id="ARBA00010923"/>
    </source>
</evidence>
<accession>A0A9X2F7A2</accession>
<dbReference type="SUPFAM" id="SSF116734">
    <property type="entry name" value="DNA methylase specificity domain"/>
    <property type="match status" value="1"/>
</dbReference>
<dbReference type="GO" id="GO:0032259">
    <property type="term" value="P:methylation"/>
    <property type="evidence" value="ECO:0007669"/>
    <property type="project" value="UniProtKB-KW"/>
</dbReference>
<dbReference type="InterPro" id="IPR002052">
    <property type="entry name" value="DNA_methylase_N6_adenine_CS"/>
</dbReference>
<evidence type="ECO:0000313" key="14">
    <source>
        <dbReference type="Proteomes" id="UP001155182"/>
    </source>
</evidence>
<dbReference type="GO" id="GO:0009007">
    <property type="term" value="F:site-specific DNA-methyltransferase (adenine-specific) activity"/>
    <property type="evidence" value="ECO:0007669"/>
    <property type="project" value="UniProtKB-EC"/>
</dbReference>
<dbReference type="InterPro" id="IPR003356">
    <property type="entry name" value="DNA_methylase_A-5"/>
</dbReference>
<keyword evidence="14" id="KW-1185">Reference proteome</keyword>
<dbReference type="CDD" id="cd17291">
    <property type="entry name" value="RMtype1_S_MgeORF438P-TRD-CR_like"/>
    <property type="match status" value="1"/>
</dbReference>
<dbReference type="RefSeq" id="WP_252587554.1">
    <property type="nucleotide sequence ID" value="NZ_JAMWYS010000030.1"/>
</dbReference>
<evidence type="ECO:0000313" key="13">
    <source>
        <dbReference type="EMBL" id="MCO4293058.1"/>
    </source>
</evidence>
<dbReference type="Pfam" id="PF01420">
    <property type="entry name" value="Methylase_S"/>
    <property type="match status" value="1"/>
</dbReference>
<feature type="domain" description="N6 adenine-specific DNA methyltransferase N-terminal" evidence="12">
    <location>
        <begin position="10"/>
        <end position="157"/>
    </location>
</feature>
<evidence type="ECO:0000256" key="9">
    <source>
        <dbReference type="ARBA" id="ARBA00047942"/>
    </source>
</evidence>
<dbReference type="InterPro" id="IPR044946">
    <property type="entry name" value="Restrct_endonuc_typeI_TRD_sf"/>
</dbReference>
<protein>
    <recommendedName>
        <fullName evidence="3">site-specific DNA-methyltransferase (adenine-specific)</fullName>
        <ecNumber evidence="3">2.1.1.72</ecNumber>
    </recommendedName>
</protein>
<evidence type="ECO:0000256" key="6">
    <source>
        <dbReference type="ARBA" id="ARBA00022691"/>
    </source>
</evidence>
<feature type="domain" description="DNA methylase adenine-specific" evidence="11">
    <location>
        <begin position="171"/>
        <end position="481"/>
    </location>
</feature>
<dbReference type="PRINTS" id="PR00507">
    <property type="entry name" value="N12N6MTFRASE"/>
</dbReference>
<evidence type="ECO:0000256" key="1">
    <source>
        <dbReference type="ARBA" id="ARBA00006594"/>
    </source>
</evidence>
<comment type="caution">
    <text evidence="13">The sequence shown here is derived from an EMBL/GenBank/DDBJ whole genome shotgun (WGS) entry which is preliminary data.</text>
</comment>
<organism evidence="13 14">
    <name type="scientific">Solitalea agri</name>
    <dbReference type="NCBI Taxonomy" id="2953739"/>
    <lineage>
        <taxon>Bacteria</taxon>
        <taxon>Pseudomonadati</taxon>
        <taxon>Bacteroidota</taxon>
        <taxon>Sphingobacteriia</taxon>
        <taxon>Sphingobacteriales</taxon>
        <taxon>Sphingobacteriaceae</taxon>
        <taxon>Solitalea</taxon>
    </lineage>
</organism>
<dbReference type="EMBL" id="JAMWYS010000030">
    <property type="protein sequence ID" value="MCO4293058.1"/>
    <property type="molecule type" value="Genomic_DNA"/>
</dbReference>
<comment type="similarity">
    <text evidence="1">Belongs to the N(4)/N(6)-methyltransferase family.</text>
</comment>
<dbReference type="Proteomes" id="UP001155182">
    <property type="component" value="Unassembled WGS sequence"/>
</dbReference>
<dbReference type="Gene3D" id="3.40.50.150">
    <property type="entry name" value="Vaccinia Virus protein VP39"/>
    <property type="match status" value="1"/>
</dbReference>
<proteinExistence type="inferred from homology"/>
<evidence type="ECO:0000259" key="12">
    <source>
        <dbReference type="Pfam" id="PF12161"/>
    </source>
</evidence>
<evidence type="ECO:0000259" key="11">
    <source>
        <dbReference type="Pfam" id="PF02384"/>
    </source>
</evidence>
<dbReference type="GO" id="GO:0008170">
    <property type="term" value="F:N-methyltransferase activity"/>
    <property type="evidence" value="ECO:0007669"/>
    <property type="project" value="InterPro"/>
</dbReference>
<dbReference type="CDD" id="cd02440">
    <property type="entry name" value="AdoMet_MTases"/>
    <property type="match status" value="1"/>
</dbReference>
<dbReference type="InterPro" id="IPR000055">
    <property type="entry name" value="Restrct_endonuc_typeI_TRD"/>
</dbReference>
<feature type="domain" description="Type I restriction modification DNA specificity" evidence="10">
    <location>
        <begin position="577"/>
        <end position="703"/>
    </location>
</feature>
<dbReference type="PROSITE" id="PS00092">
    <property type="entry name" value="N6_MTASE"/>
    <property type="match status" value="1"/>
</dbReference>
<dbReference type="InterPro" id="IPR029063">
    <property type="entry name" value="SAM-dependent_MTases_sf"/>
</dbReference>
<keyword evidence="8" id="KW-0238">DNA-binding</keyword>
<dbReference type="SUPFAM" id="SSF53335">
    <property type="entry name" value="S-adenosyl-L-methionine-dependent methyltransferases"/>
    <property type="match status" value="1"/>
</dbReference>
<reference evidence="13" key="1">
    <citation type="submission" date="2022-06" db="EMBL/GenBank/DDBJ databases">
        <title>Solitalea sp. MAHUQ-68 isolated from rhizospheric soil.</title>
        <authorList>
            <person name="Huq M.A."/>
        </authorList>
    </citation>
    <scope>NUCLEOTIDE SEQUENCE</scope>
    <source>
        <strain evidence="13">MAHUQ-68</strain>
    </source>
</reference>
<evidence type="ECO:0000259" key="10">
    <source>
        <dbReference type="Pfam" id="PF01420"/>
    </source>
</evidence>
<keyword evidence="7" id="KW-0680">Restriction system</keyword>
<dbReference type="EC" id="2.1.1.72" evidence="3"/>
<sequence>MTSTIQRAELQSKIWKIANDVRGAVDGWDFKQFVLGTLFYRFISENFTNYIEAGDDSVNYANLPDSVITPEIKDDAIKTKGYFIYPSQLFVNIAKTANTNTNLNTDLKAIFDAIESSANGYPSEQDIKGLFADFDTTSTRLGNTVENKNSRLAAVIKGVEELNFGNFEKNQIDLFGDAYEFLISNYAANAGKSGGEFFTPQSVSKLIAQLAMHKQTTVNKIYDPAAGSGSLLLQAKKHFDNHIIEEGFFGQEINHTTYNLARMNMFLHNINYDKFNIALGNTLIDPHFGDDKPFDAIVSNPPYSVNWIGSDDPTLINDDRFAPAGVLAPKSKADFAFVLHALSYLSAKGRAAIVCFPGIFYRGGAEQKIRKYLVDNNFVESVISLAPNLFYGTSIAVNILVLSKSKTDTKTQFIDVSGEGFFQKVTNNNVLTDKHIEKIMEMFDSKADVAHVAKSVDYNIITKNDYNLTVSEYVKPKDTQEKIDIDELNKEISDIADKIDSLRAEIDVIVKNIGSESGMGFIENLLDGIEIEWKPISKALIRTKGTKITAEQMKKLHNNQAPLKIFAGGKTVASVDYKDIPEKDVNREPSIIVKSRGVIEFEYYDKPFSHKNEMWSYHSKNEYLDIKFIYYFLKINEPYFQNIGNRMQMPQISTPDTEKFKIPIPCPRNPEKSLEIQKRIVCILDTFTELKVNLEKELETELKARGKQYEYYRDMLLTFPKDNLNA</sequence>
<dbReference type="Pfam" id="PF02384">
    <property type="entry name" value="N6_Mtase"/>
    <property type="match status" value="1"/>
</dbReference>
<dbReference type="PANTHER" id="PTHR42933:SF1">
    <property type="entry name" value="SITE-SPECIFIC DNA-METHYLTRANSFERASE (ADENINE-SPECIFIC)"/>
    <property type="match status" value="1"/>
</dbReference>
<gene>
    <name evidence="13" type="ORF">NF867_09300</name>
</gene>
<dbReference type="GO" id="GO:0009307">
    <property type="term" value="P:DNA restriction-modification system"/>
    <property type="evidence" value="ECO:0007669"/>
    <property type="project" value="UniProtKB-KW"/>
</dbReference>
<keyword evidence="5 13" id="KW-0808">Transferase</keyword>